<dbReference type="InterPro" id="IPR026103">
    <property type="entry name" value="HARBI1_animal"/>
</dbReference>
<evidence type="ECO:0000256" key="6">
    <source>
        <dbReference type="ARBA" id="ARBA00022490"/>
    </source>
</evidence>
<keyword evidence="8" id="KW-0479">Metal-binding</keyword>
<evidence type="ECO:0000256" key="13">
    <source>
        <dbReference type="SAM" id="MobiDB-lite"/>
    </source>
</evidence>
<comment type="subcellular location">
    <subcellularLocation>
        <location evidence="3">Cytoplasm</location>
    </subcellularLocation>
    <subcellularLocation>
        <location evidence="2">Nucleus</location>
    </subcellularLocation>
</comment>
<comment type="function">
    <text evidence="12">Transposase-derived protein that may have nuclease activity. Does not have transposase activity.</text>
</comment>
<sequence>MAIIRRYRLPRGQIAQLLNSIGPQLMRATRRNFALSPEIQLLSALRFYATGSFLQLLGDGLGLSKASVSRAVQAVTNALLPLAVEHIQFPASRQDITEIQQYFLTHHHIPQVIGVIDGTLIPILTPSVDGHVYICRKGYAAINCQVICDHKALITDIVARWPGSTHDSFMFTNSSVGQEAQNLQGQWRLLGDSGYPLRPYLFTPVANPMNNRETNFNEAHRVARSIVERTIGRWKMRFRPIHQSSGGLLFAPQKCCAVIIVTAMQHNIAVQMRVPLLNREDDEEVEEEDVEDEDGMGPHGQPRNAQYMAGFRARQQVIDRFF</sequence>
<evidence type="ECO:0000256" key="9">
    <source>
        <dbReference type="ARBA" id="ARBA00022801"/>
    </source>
</evidence>
<feature type="domain" description="DDE Tnp4" evidence="14">
    <location>
        <begin position="116"/>
        <end position="267"/>
    </location>
</feature>
<evidence type="ECO:0000256" key="10">
    <source>
        <dbReference type="ARBA" id="ARBA00023242"/>
    </source>
</evidence>
<evidence type="ECO:0000256" key="1">
    <source>
        <dbReference type="ARBA" id="ARBA00001968"/>
    </source>
</evidence>
<evidence type="ECO:0000256" key="11">
    <source>
        <dbReference type="ARBA" id="ARBA00030126"/>
    </source>
</evidence>
<name>A0A5A9PIJ6_9TELE</name>
<dbReference type="GO" id="GO:0005634">
    <property type="term" value="C:nucleus"/>
    <property type="evidence" value="ECO:0007669"/>
    <property type="project" value="UniProtKB-SubCell"/>
</dbReference>
<dbReference type="Pfam" id="PF13359">
    <property type="entry name" value="DDE_Tnp_4"/>
    <property type="match status" value="1"/>
</dbReference>
<evidence type="ECO:0000313" key="15">
    <source>
        <dbReference type="EMBL" id="KAA0721900.1"/>
    </source>
</evidence>
<evidence type="ECO:0000256" key="7">
    <source>
        <dbReference type="ARBA" id="ARBA00022722"/>
    </source>
</evidence>
<dbReference type="PRINTS" id="PR02086">
    <property type="entry name" value="PUTNUCHARBI1"/>
</dbReference>
<comment type="caution">
    <text evidence="15">The sequence shown here is derived from an EMBL/GenBank/DDBJ whole genome shotgun (WGS) entry which is preliminary data.</text>
</comment>
<dbReference type="GO" id="GO:0046872">
    <property type="term" value="F:metal ion binding"/>
    <property type="evidence" value="ECO:0007669"/>
    <property type="project" value="UniProtKB-KW"/>
</dbReference>
<evidence type="ECO:0000256" key="5">
    <source>
        <dbReference type="ARBA" id="ARBA00015519"/>
    </source>
</evidence>
<proteinExistence type="inferred from homology"/>
<keyword evidence="16" id="KW-1185">Reference proteome</keyword>
<feature type="region of interest" description="Disordered" evidence="13">
    <location>
        <begin position="279"/>
        <end position="304"/>
    </location>
</feature>
<dbReference type="GO" id="GO:0004518">
    <property type="term" value="F:nuclease activity"/>
    <property type="evidence" value="ECO:0007669"/>
    <property type="project" value="UniProtKB-KW"/>
</dbReference>
<comment type="cofactor">
    <cofactor evidence="1">
        <name>a divalent metal cation</name>
        <dbReference type="ChEBI" id="CHEBI:60240"/>
    </cofactor>
</comment>
<keyword evidence="9" id="KW-0378">Hydrolase</keyword>
<feature type="compositionally biased region" description="Acidic residues" evidence="13">
    <location>
        <begin position="280"/>
        <end position="295"/>
    </location>
</feature>
<evidence type="ECO:0000256" key="8">
    <source>
        <dbReference type="ARBA" id="ARBA00022723"/>
    </source>
</evidence>
<evidence type="ECO:0000313" key="16">
    <source>
        <dbReference type="Proteomes" id="UP000324632"/>
    </source>
</evidence>
<keyword evidence="7" id="KW-0540">Nuclease</keyword>
<comment type="similarity">
    <text evidence="4">Belongs to the HARBI1 family.</text>
</comment>
<keyword evidence="6" id="KW-0963">Cytoplasm</keyword>
<dbReference type="InterPro" id="IPR045249">
    <property type="entry name" value="HARBI1-like"/>
</dbReference>
<dbReference type="GO" id="GO:0005737">
    <property type="term" value="C:cytoplasm"/>
    <property type="evidence" value="ECO:0007669"/>
    <property type="project" value="UniProtKB-SubCell"/>
</dbReference>
<evidence type="ECO:0000256" key="12">
    <source>
        <dbReference type="ARBA" id="ARBA00045850"/>
    </source>
</evidence>
<dbReference type="PANTHER" id="PTHR22930:SF267">
    <property type="entry name" value="NUCLEASE HARBI1-RELATED"/>
    <property type="match status" value="1"/>
</dbReference>
<evidence type="ECO:0000256" key="4">
    <source>
        <dbReference type="ARBA" id="ARBA00006958"/>
    </source>
</evidence>
<dbReference type="PANTHER" id="PTHR22930">
    <property type="match status" value="1"/>
</dbReference>
<reference evidence="15 16" key="1">
    <citation type="journal article" date="2019" name="Mol. Ecol. Resour.">
        <title>Chromosome-level genome assembly of Triplophysa tibetana, a fish adapted to the harsh high-altitude environment of the Tibetan Plateau.</title>
        <authorList>
            <person name="Yang X."/>
            <person name="Liu H."/>
            <person name="Ma Z."/>
            <person name="Zou Y."/>
            <person name="Zou M."/>
            <person name="Mao Y."/>
            <person name="Li X."/>
            <person name="Wang H."/>
            <person name="Chen T."/>
            <person name="Wang W."/>
            <person name="Yang R."/>
        </authorList>
    </citation>
    <scope>NUCLEOTIDE SEQUENCE [LARGE SCALE GENOMIC DNA]</scope>
    <source>
        <strain evidence="15">TTIB1903HZAU</strain>
        <tissue evidence="15">Muscle</tissue>
    </source>
</reference>
<dbReference type="GO" id="GO:0016787">
    <property type="term" value="F:hydrolase activity"/>
    <property type="evidence" value="ECO:0007669"/>
    <property type="project" value="UniProtKB-KW"/>
</dbReference>
<dbReference type="InterPro" id="IPR027806">
    <property type="entry name" value="HARBI1_dom"/>
</dbReference>
<evidence type="ECO:0000259" key="14">
    <source>
        <dbReference type="Pfam" id="PF13359"/>
    </source>
</evidence>
<dbReference type="Proteomes" id="UP000324632">
    <property type="component" value="Chromosome 4"/>
</dbReference>
<dbReference type="EMBL" id="SOYY01000004">
    <property type="protein sequence ID" value="KAA0721900.1"/>
    <property type="molecule type" value="Genomic_DNA"/>
</dbReference>
<keyword evidence="10" id="KW-0539">Nucleus</keyword>
<evidence type="ECO:0000256" key="3">
    <source>
        <dbReference type="ARBA" id="ARBA00004496"/>
    </source>
</evidence>
<evidence type="ECO:0000256" key="2">
    <source>
        <dbReference type="ARBA" id="ARBA00004123"/>
    </source>
</evidence>
<accession>A0A5A9PIJ6</accession>
<dbReference type="AlphaFoldDB" id="A0A5A9PIJ6"/>
<protein>
    <recommendedName>
        <fullName evidence="5">Putative nuclease HARBI1</fullName>
    </recommendedName>
    <alternativeName>
        <fullName evidence="11">Harbinger transposase-derived nuclease</fullName>
    </alternativeName>
</protein>
<gene>
    <name evidence="15" type="ORF">E1301_Tti017197</name>
</gene>
<organism evidence="15 16">
    <name type="scientific">Triplophysa tibetana</name>
    <dbReference type="NCBI Taxonomy" id="1572043"/>
    <lineage>
        <taxon>Eukaryota</taxon>
        <taxon>Metazoa</taxon>
        <taxon>Chordata</taxon>
        <taxon>Craniata</taxon>
        <taxon>Vertebrata</taxon>
        <taxon>Euteleostomi</taxon>
        <taxon>Actinopterygii</taxon>
        <taxon>Neopterygii</taxon>
        <taxon>Teleostei</taxon>
        <taxon>Ostariophysi</taxon>
        <taxon>Cypriniformes</taxon>
        <taxon>Nemacheilidae</taxon>
        <taxon>Triplophysa</taxon>
    </lineage>
</organism>